<evidence type="ECO:0000259" key="2">
    <source>
        <dbReference type="Pfam" id="PF13649"/>
    </source>
</evidence>
<dbReference type="InterPro" id="IPR041698">
    <property type="entry name" value="Methyltransf_25"/>
</dbReference>
<feature type="domain" description="Methyltransferase" evidence="2">
    <location>
        <begin position="56"/>
        <end position="154"/>
    </location>
</feature>
<dbReference type="EMBL" id="BOQN01000010">
    <property type="protein sequence ID" value="GIM88947.1"/>
    <property type="molecule type" value="Genomic_DNA"/>
</dbReference>
<dbReference type="Proteomes" id="UP000677082">
    <property type="component" value="Unassembled WGS sequence"/>
</dbReference>
<name>A0A919T5W2_9ACTN</name>
<proteinExistence type="predicted"/>
<reference evidence="3 4" key="1">
    <citation type="submission" date="2021-03" db="EMBL/GenBank/DDBJ databases">
        <title>Whole genome shotgun sequence of Actinoplanes toevensis NBRC 105298.</title>
        <authorList>
            <person name="Komaki H."/>
            <person name="Tamura T."/>
        </authorList>
    </citation>
    <scope>NUCLEOTIDE SEQUENCE [LARGE SCALE GENOMIC DNA]</scope>
    <source>
        <strain evidence="3 4">NBRC 105298</strain>
    </source>
</reference>
<organism evidence="3 4">
    <name type="scientific">Paractinoplanes toevensis</name>
    <dbReference type="NCBI Taxonomy" id="571911"/>
    <lineage>
        <taxon>Bacteria</taxon>
        <taxon>Bacillati</taxon>
        <taxon>Actinomycetota</taxon>
        <taxon>Actinomycetes</taxon>
        <taxon>Micromonosporales</taxon>
        <taxon>Micromonosporaceae</taxon>
        <taxon>Paractinoplanes</taxon>
    </lineage>
</organism>
<keyword evidence="3" id="KW-0489">Methyltransferase</keyword>
<evidence type="ECO:0000313" key="4">
    <source>
        <dbReference type="Proteomes" id="UP000677082"/>
    </source>
</evidence>
<comment type="caution">
    <text evidence="3">The sequence shown here is derived from an EMBL/GenBank/DDBJ whole genome shotgun (WGS) entry which is preliminary data.</text>
</comment>
<gene>
    <name evidence="3" type="ORF">Ato02nite_007400</name>
</gene>
<dbReference type="SUPFAM" id="SSF53335">
    <property type="entry name" value="S-adenosyl-L-methionine-dependent methyltransferases"/>
    <property type="match status" value="1"/>
</dbReference>
<dbReference type="AlphaFoldDB" id="A0A919T5W2"/>
<keyword evidence="1" id="KW-1133">Transmembrane helix</keyword>
<protein>
    <submittedName>
        <fullName evidence="3">Methyltransferase</fullName>
    </submittedName>
</protein>
<keyword evidence="1" id="KW-0472">Membrane</keyword>
<dbReference type="Pfam" id="PF13649">
    <property type="entry name" value="Methyltransf_25"/>
    <property type="match status" value="1"/>
</dbReference>
<evidence type="ECO:0000313" key="3">
    <source>
        <dbReference type="EMBL" id="GIM88947.1"/>
    </source>
</evidence>
<accession>A0A919T5W2</accession>
<feature type="transmembrane region" description="Helical" evidence="1">
    <location>
        <begin position="142"/>
        <end position="164"/>
    </location>
</feature>
<evidence type="ECO:0000256" key="1">
    <source>
        <dbReference type="SAM" id="Phobius"/>
    </source>
</evidence>
<dbReference type="Gene3D" id="3.40.50.150">
    <property type="entry name" value="Vaccinia Virus protein VP39"/>
    <property type="match status" value="1"/>
</dbReference>
<keyword evidence="4" id="KW-1185">Reference proteome</keyword>
<dbReference type="CDD" id="cd02440">
    <property type="entry name" value="AdoMet_MTases"/>
    <property type="match status" value="1"/>
</dbReference>
<dbReference type="GO" id="GO:0032259">
    <property type="term" value="P:methylation"/>
    <property type="evidence" value="ECO:0007669"/>
    <property type="project" value="UniProtKB-KW"/>
</dbReference>
<keyword evidence="1" id="KW-0812">Transmembrane</keyword>
<keyword evidence="3" id="KW-0808">Transferase</keyword>
<dbReference type="RefSeq" id="WP_213004927.1">
    <property type="nucleotide sequence ID" value="NZ_BOQN01000010.1"/>
</dbReference>
<sequence>MRLTAREDDVTDAWSRAAFLREYVRAPFSVAAVTPSGRALAGLVTAPVPHRGDPVIVELGAGTGAFTAAVQRRLAGRGHHLAIEINERFAGVLAARFPQVDVAVADAFRLREVLAGRGLDRADVIVSGLPWAAFTAARQDELLSAVAGALAPAGAFTAFGYTLFRAAPGARRLRRALGDHFEEVVTGRTVWANLPPAFVHICRRPREPWLPSPGGGCRAGAVGAGR</sequence>
<dbReference type="InterPro" id="IPR029063">
    <property type="entry name" value="SAM-dependent_MTases_sf"/>
</dbReference>
<dbReference type="GO" id="GO:0008168">
    <property type="term" value="F:methyltransferase activity"/>
    <property type="evidence" value="ECO:0007669"/>
    <property type="project" value="UniProtKB-KW"/>
</dbReference>